<feature type="transmembrane region" description="Helical" evidence="1">
    <location>
        <begin position="6"/>
        <end position="24"/>
    </location>
</feature>
<keyword evidence="1" id="KW-1133">Transmembrane helix</keyword>
<dbReference type="AlphaFoldDB" id="A0A850HBL1"/>
<name>A0A850HBL1_9SPHN</name>
<dbReference type="InterPro" id="IPR014719">
    <property type="entry name" value="Ribosomal_bL12_C/ClpS-like"/>
</dbReference>
<dbReference type="Gene3D" id="3.30.1390.10">
    <property type="match status" value="1"/>
</dbReference>
<reference evidence="2 3" key="1">
    <citation type="submission" date="2020-06" db="EMBL/GenBank/DDBJ databases">
        <title>Altererythrobacter lutimaris sp. nov., a marine bacterium isolated from a tidal flat.</title>
        <authorList>
            <person name="Kim D."/>
            <person name="Yoo Y."/>
            <person name="Kim J.-J."/>
        </authorList>
    </citation>
    <scope>NUCLEOTIDE SEQUENCE [LARGE SCALE GENOMIC DNA]</scope>
    <source>
        <strain evidence="2 3">JGD-16</strain>
    </source>
</reference>
<dbReference type="EMBL" id="JABWTA010000001">
    <property type="protein sequence ID" value="NVE95483.1"/>
    <property type="molecule type" value="Genomic_DNA"/>
</dbReference>
<keyword evidence="3" id="KW-1185">Reference proteome</keyword>
<evidence type="ECO:0000313" key="2">
    <source>
        <dbReference type="EMBL" id="NVE95483.1"/>
    </source>
</evidence>
<keyword evidence="1" id="KW-0472">Membrane</keyword>
<proteinExistence type="predicted"/>
<dbReference type="RefSeq" id="WP_176273695.1">
    <property type="nucleotide sequence ID" value="NZ_JABWTA010000001.1"/>
</dbReference>
<protein>
    <recommendedName>
        <fullName evidence="4">Ribosomal protein L7/L12 C-terminal domain-containing protein</fullName>
    </recommendedName>
</protein>
<dbReference type="Proteomes" id="UP000546031">
    <property type="component" value="Unassembled WGS sequence"/>
</dbReference>
<accession>A0A850HBL1</accession>
<organism evidence="2 3">
    <name type="scientific">Altererythrobacter lutimaris</name>
    <dbReference type="NCBI Taxonomy" id="2743979"/>
    <lineage>
        <taxon>Bacteria</taxon>
        <taxon>Pseudomonadati</taxon>
        <taxon>Pseudomonadota</taxon>
        <taxon>Alphaproteobacteria</taxon>
        <taxon>Sphingomonadales</taxon>
        <taxon>Erythrobacteraceae</taxon>
        <taxon>Altererythrobacter</taxon>
    </lineage>
</organism>
<gene>
    <name evidence="2" type="ORF">HUO12_11285</name>
</gene>
<keyword evidence="1" id="KW-0812">Transmembrane</keyword>
<comment type="caution">
    <text evidence="2">The sequence shown here is derived from an EMBL/GenBank/DDBJ whole genome shotgun (WGS) entry which is preliminary data.</text>
</comment>
<evidence type="ECO:0000256" key="1">
    <source>
        <dbReference type="SAM" id="Phobius"/>
    </source>
</evidence>
<evidence type="ECO:0008006" key="4">
    <source>
        <dbReference type="Google" id="ProtNLM"/>
    </source>
</evidence>
<sequence>MLENIDWWMIMWTAAVFMSGYLIGSRKRAELQEPLDFDLASISPTARAQIEQSLQNGHTIEAIRTLRQDTGLGLKDAKTVIDGMR</sequence>
<evidence type="ECO:0000313" key="3">
    <source>
        <dbReference type="Proteomes" id="UP000546031"/>
    </source>
</evidence>